<accession>A0A0D0KVD4</accession>
<dbReference type="Proteomes" id="UP000032068">
    <property type="component" value="Unassembled WGS sequence"/>
</dbReference>
<gene>
    <name evidence="1" type="ORF">RU08_06045</name>
</gene>
<dbReference type="EMBL" id="JXQW01000010">
    <property type="protein sequence ID" value="KIQ03916.1"/>
    <property type="molecule type" value="Genomic_DNA"/>
</dbReference>
<proteinExistence type="predicted"/>
<protein>
    <submittedName>
        <fullName evidence="1">Uncharacterized protein</fullName>
    </submittedName>
</protein>
<evidence type="ECO:0000313" key="1">
    <source>
        <dbReference type="EMBL" id="KIQ03916.1"/>
    </source>
</evidence>
<sequence length="78" mass="8423">MHKPSPKNNFFLSDVQRKSDALVAAGIGLEGIGLLLAERELEHDETNALLHAVSALGVMVRSTAHELFSGAKQLEVDQ</sequence>
<dbReference type="RefSeq" id="WP_042552916.1">
    <property type="nucleotide sequence ID" value="NZ_JXQW01000010.1"/>
</dbReference>
<organism evidence="1 2">
    <name type="scientific">Pseudomonas fulva</name>
    <dbReference type="NCBI Taxonomy" id="47880"/>
    <lineage>
        <taxon>Bacteria</taxon>
        <taxon>Pseudomonadati</taxon>
        <taxon>Pseudomonadota</taxon>
        <taxon>Gammaproteobacteria</taxon>
        <taxon>Pseudomonadales</taxon>
        <taxon>Pseudomonadaceae</taxon>
        <taxon>Pseudomonas</taxon>
    </lineage>
</organism>
<evidence type="ECO:0000313" key="2">
    <source>
        <dbReference type="Proteomes" id="UP000032068"/>
    </source>
</evidence>
<comment type="caution">
    <text evidence="1">The sequence shown here is derived from an EMBL/GenBank/DDBJ whole genome shotgun (WGS) entry which is preliminary data.</text>
</comment>
<reference evidence="1 2" key="1">
    <citation type="submission" date="2014-12" db="EMBL/GenBank/DDBJ databases">
        <title>16Stimator: statistical estimation of ribosomal gene copy numbers from draft genome assemblies.</title>
        <authorList>
            <person name="Perisin M.A."/>
            <person name="Vetter M."/>
            <person name="Gilbert J.A."/>
            <person name="Bergelson J."/>
        </authorList>
    </citation>
    <scope>NUCLEOTIDE SEQUENCE [LARGE SCALE GENOMIC DNA]</scope>
    <source>
        <strain evidence="1 2">MEJ086</strain>
    </source>
</reference>
<name>A0A0D0KVD4_9PSED</name>
<dbReference type="AlphaFoldDB" id="A0A0D0KVD4"/>